<feature type="domain" description="SCP" evidence="3">
    <location>
        <begin position="61"/>
        <end position="175"/>
    </location>
</feature>
<dbReference type="InterPro" id="IPR035940">
    <property type="entry name" value="CAP_sf"/>
</dbReference>
<evidence type="ECO:0000259" key="3">
    <source>
        <dbReference type="Pfam" id="PF00188"/>
    </source>
</evidence>
<dbReference type="PANTHER" id="PTHR31157">
    <property type="entry name" value="SCP DOMAIN-CONTAINING PROTEIN"/>
    <property type="match status" value="1"/>
</dbReference>
<organism evidence="4 5">
    <name type="scientific">Coleofasciculus chthonoplastes PCC 7420</name>
    <dbReference type="NCBI Taxonomy" id="118168"/>
    <lineage>
        <taxon>Bacteria</taxon>
        <taxon>Bacillati</taxon>
        <taxon>Cyanobacteriota</taxon>
        <taxon>Cyanophyceae</taxon>
        <taxon>Coleofasciculales</taxon>
        <taxon>Coleofasciculaceae</taxon>
        <taxon>Coleofasciculus</taxon>
    </lineage>
</organism>
<evidence type="ECO:0000313" key="5">
    <source>
        <dbReference type="Proteomes" id="UP000003835"/>
    </source>
</evidence>
<dbReference type="EMBL" id="DS989841">
    <property type="protein sequence ID" value="EDX78420.1"/>
    <property type="molecule type" value="Genomic_DNA"/>
</dbReference>
<dbReference type="CDD" id="cd05379">
    <property type="entry name" value="CAP_bacterial"/>
    <property type="match status" value="1"/>
</dbReference>
<accession>B4VHG0</accession>
<dbReference type="eggNOG" id="COG2340">
    <property type="taxonomic scope" value="Bacteria"/>
</dbReference>
<evidence type="ECO:0000256" key="1">
    <source>
        <dbReference type="SAM" id="MobiDB-lite"/>
    </source>
</evidence>
<dbReference type="HOGENOM" id="CLU_048111_4_1_3"/>
<dbReference type="AlphaFoldDB" id="B4VHG0"/>
<dbReference type="SUPFAM" id="SSF55797">
    <property type="entry name" value="PR-1-like"/>
    <property type="match status" value="1"/>
</dbReference>
<feature type="region of interest" description="Disordered" evidence="1">
    <location>
        <begin position="30"/>
        <end position="51"/>
    </location>
</feature>
<gene>
    <name evidence="4" type="ORF">MC7420_7073</name>
</gene>
<protein>
    <submittedName>
        <fullName evidence="4">SCP-like extracellular protein, putative</fullName>
    </submittedName>
</protein>
<dbReference type="InterPro" id="IPR014044">
    <property type="entry name" value="CAP_dom"/>
</dbReference>
<evidence type="ECO:0000313" key="4">
    <source>
        <dbReference type="EMBL" id="EDX78420.1"/>
    </source>
</evidence>
<feature type="compositionally biased region" description="Polar residues" evidence="1">
    <location>
        <begin position="30"/>
        <end position="46"/>
    </location>
</feature>
<sequence length="179" mass="19708">MRSTSLLVMSGFLLLKLGLSSCDSVLSFKTNPVSQSESPATVSQPPNDGDFTNWEGLVHQQINQYRQSQNLPPLTLDASISKEARRHSQAMATGRVPLGHGGFEQRVRAIAQSMSYRQAAENVAYNQGYSDPATQAVQGWLKSPGHRKNIEGDFDVTGIGVSKNAKGDYYFTQIFIKRQ</sequence>
<keyword evidence="5" id="KW-1185">Reference proteome</keyword>
<dbReference type="Pfam" id="PF00188">
    <property type="entry name" value="CAP"/>
    <property type="match status" value="1"/>
</dbReference>
<dbReference type="Proteomes" id="UP000003835">
    <property type="component" value="Unassembled WGS sequence"/>
</dbReference>
<dbReference type="STRING" id="118168.MC7420_7073"/>
<reference evidence="4 5" key="1">
    <citation type="submission" date="2008-07" db="EMBL/GenBank/DDBJ databases">
        <authorList>
            <person name="Tandeau de Marsac N."/>
            <person name="Ferriera S."/>
            <person name="Johnson J."/>
            <person name="Kravitz S."/>
            <person name="Beeson K."/>
            <person name="Sutton G."/>
            <person name="Rogers Y.-H."/>
            <person name="Friedman R."/>
            <person name="Frazier M."/>
            <person name="Venter J.C."/>
        </authorList>
    </citation>
    <scope>NUCLEOTIDE SEQUENCE [LARGE SCALE GENOMIC DNA]</scope>
    <source>
        <strain evidence="4 5">PCC 7420</strain>
    </source>
</reference>
<dbReference type="Gene3D" id="3.40.33.10">
    <property type="entry name" value="CAP"/>
    <property type="match status" value="1"/>
</dbReference>
<proteinExistence type="predicted"/>
<keyword evidence="2" id="KW-0732">Signal</keyword>
<feature type="signal peptide" evidence="2">
    <location>
        <begin position="1"/>
        <end position="21"/>
    </location>
</feature>
<feature type="chain" id="PRO_5002827546" evidence="2">
    <location>
        <begin position="22"/>
        <end position="179"/>
    </location>
</feature>
<dbReference type="PANTHER" id="PTHR31157:SF1">
    <property type="entry name" value="SCP DOMAIN-CONTAINING PROTEIN"/>
    <property type="match status" value="1"/>
</dbReference>
<evidence type="ECO:0000256" key="2">
    <source>
        <dbReference type="SAM" id="SignalP"/>
    </source>
</evidence>
<name>B4VHG0_9CYAN</name>